<name>A0ACC0N9Y7_RHOML</name>
<sequence length="97" mass="10212">MEYSSNTCKEMGSPLPRHGMGALPEVELDSAAGEVIAAIEGFYGPAKDSDGFEVITSITLYTDRRKYGPFGGNEIGTHFSLTLSGGKAVGFFGRSGT</sequence>
<evidence type="ECO:0000313" key="1">
    <source>
        <dbReference type="EMBL" id="KAI8549679.1"/>
    </source>
</evidence>
<evidence type="ECO:0000313" key="2">
    <source>
        <dbReference type="Proteomes" id="UP001062846"/>
    </source>
</evidence>
<proteinExistence type="predicted"/>
<protein>
    <submittedName>
        <fullName evidence="1">Uncharacterized protein</fullName>
    </submittedName>
</protein>
<reference evidence="1" key="1">
    <citation type="submission" date="2022-02" db="EMBL/GenBank/DDBJ databases">
        <title>Plant Genome Project.</title>
        <authorList>
            <person name="Zhang R.-G."/>
        </authorList>
    </citation>
    <scope>NUCLEOTIDE SEQUENCE</scope>
    <source>
        <strain evidence="1">AT1</strain>
    </source>
</reference>
<organism evidence="1 2">
    <name type="scientific">Rhododendron molle</name>
    <name type="common">Chinese azalea</name>
    <name type="synonym">Azalea mollis</name>
    <dbReference type="NCBI Taxonomy" id="49168"/>
    <lineage>
        <taxon>Eukaryota</taxon>
        <taxon>Viridiplantae</taxon>
        <taxon>Streptophyta</taxon>
        <taxon>Embryophyta</taxon>
        <taxon>Tracheophyta</taxon>
        <taxon>Spermatophyta</taxon>
        <taxon>Magnoliopsida</taxon>
        <taxon>eudicotyledons</taxon>
        <taxon>Gunneridae</taxon>
        <taxon>Pentapetalae</taxon>
        <taxon>asterids</taxon>
        <taxon>Ericales</taxon>
        <taxon>Ericaceae</taxon>
        <taxon>Ericoideae</taxon>
        <taxon>Rhodoreae</taxon>
        <taxon>Rhododendron</taxon>
    </lineage>
</organism>
<dbReference type="EMBL" id="CM046393">
    <property type="protein sequence ID" value="KAI8549679.1"/>
    <property type="molecule type" value="Genomic_DNA"/>
</dbReference>
<keyword evidence="2" id="KW-1185">Reference proteome</keyword>
<accession>A0ACC0N9Y7</accession>
<gene>
    <name evidence="1" type="ORF">RHMOL_Rhmol06G0043200</name>
</gene>
<comment type="caution">
    <text evidence="1">The sequence shown here is derived from an EMBL/GenBank/DDBJ whole genome shotgun (WGS) entry which is preliminary data.</text>
</comment>
<dbReference type="Proteomes" id="UP001062846">
    <property type="component" value="Chromosome 6"/>
</dbReference>